<dbReference type="SUPFAM" id="SSF55486">
    <property type="entry name" value="Metalloproteases ('zincins'), catalytic domain"/>
    <property type="match status" value="1"/>
</dbReference>
<evidence type="ECO:0000256" key="5">
    <source>
        <dbReference type="ARBA" id="ARBA00022833"/>
    </source>
</evidence>
<dbReference type="Proteomes" id="UP001470230">
    <property type="component" value="Unassembled WGS sequence"/>
</dbReference>
<keyword evidence="2 7" id="KW-0645">Protease</keyword>
<dbReference type="InterPro" id="IPR050344">
    <property type="entry name" value="Peptidase_M1_aminopeptidases"/>
</dbReference>
<keyword evidence="7" id="KW-0031">Aminopeptidase</keyword>
<gene>
    <name evidence="11" type="ORF">M9Y10_011509</name>
</gene>
<dbReference type="Gene3D" id="1.25.50.20">
    <property type="match status" value="1"/>
</dbReference>
<evidence type="ECO:0000256" key="1">
    <source>
        <dbReference type="ARBA" id="ARBA00010136"/>
    </source>
</evidence>
<evidence type="ECO:0000313" key="11">
    <source>
        <dbReference type="EMBL" id="KAK8863819.1"/>
    </source>
</evidence>
<keyword evidence="3 7" id="KW-0479">Metal-binding</keyword>
<dbReference type="InterPro" id="IPR045357">
    <property type="entry name" value="Aminopeptidase_N-like_N"/>
</dbReference>
<comment type="caution">
    <text evidence="11">The sequence shown here is derived from an EMBL/GenBank/DDBJ whole genome shotgun (WGS) entry which is preliminary data.</text>
</comment>
<dbReference type="PANTHER" id="PTHR11533">
    <property type="entry name" value="PROTEASE M1 ZINC METALLOPROTEASE"/>
    <property type="match status" value="1"/>
</dbReference>
<evidence type="ECO:0000256" key="2">
    <source>
        <dbReference type="ARBA" id="ARBA00022670"/>
    </source>
</evidence>
<comment type="similarity">
    <text evidence="1 7">Belongs to the peptidase M1 family.</text>
</comment>
<keyword evidence="7" id="KW-0812">Transmembrane</keyword>
<dbReference type="Gene3D" id="1.10.390.10">
    <property type="entry name" value="Neutral Protease Domain 2"/>
    <property type="match status" value="1"/>
</dbReference>
<dbReference type="EC" id="3.4.11.-" evidence="7"/>
<feature type="domain" description="ERAP1-like C-terminal" evidence="9">
    <location>
        <begin position="675"/>
        <end position="964"/>
    </location>
</feature>
<dbReference type="PRINTS" id="PR00756">
    <property type="entry name" value="ALADIPTASE"/>
</dbReference>
<keyword evidence="4 7" id="KW-0378">Hydrolase</keyword>
<keyword evidence="5 7" id="KW-0862">Zinc</keyword>
<feature type="domain" description="Aminopeptidase N-like N-terminal" evidence="10">
    <location>
        <begin position="191"/>
        <end position="301"/>
    </location>
</feature>
<dbReference type="InterPro" id="IPR034016">
    <property type="entry name" value="M1_APN-typ"/>
</dbReference>
<evidence type="ECO:0000259" key="10">
    <source>
        <dbReference type="Pfam" id="PF17900"/>
    </source>
</evidence>
<dbReference type="Gene3D" id="2.60.40.1910">
    <property type="match status" value="1"/>
</dbReference>
<keyword evidence="7" id="KW-1133">Transmembrane helix</keyword>
<proteinExistence type="inferred from homology"/>
<reference evidence="11 12" key="1">
    <citation type="submission" date="2024-04" db="EMBL/GenBank/DDBJ databases">
        <title>Tritrichomonas musculus Genome.</title>
        <authorList>
            <person name="Alves-Ferreira E."/>
            <person name="Grigg M."/>
            <person name="Lorenzi H."/>
            <person name="Galac M."/>
        </authorList>
    </citation>
    <scope>NUCLEOTIDE SEQUENCE [LARGE SCALE GENOMIC DNA]</scope>
    <source>
        <strain evidence="11 12">EAF2021</strain>
    </source>
</reference>
<dbReference type="Pfam" id="PF11838">
    <property type="entry name" value="ERAP1_C"/>
    <property type="match status" value="1"/>
</dbReference>
<dbReference type="CDD" id="cd09601">
    <property type="entry name" value="M1_APN-Q_like"/>
    <property type="match status" value="1"/>
</dbReference>
<dbReference type="PANTHER" id="PTHR11533:SF299">
    <property type="entry name" value="AMINOPEPTIDASE"/>
    <property type="match status" value="1"/>
</dbReference>
<dbReference type="InterPro" id="IPR024571">
    <property type="entry name" value="ERAP1-like_C_dom"/>
</dbReference>
<dbReference type="InterPro" id="IPR001930">
    <property type="entry name" value="Peptidase_M1"/>
</dbReference>
<keyword evidence="12" id="KW-1185">Reference proteome</keyword>
<evidence type="ECO:0000256" key="3">
    <source>
        <dbReference type="ARBA" id="ARBA00022723"/>
    </source>
</evidence>
<sequence>MKFSFCLFATLSIVGFVVIISFGIAAFFTFPMPHYTFEQVDYNDDSSTSNSPFNYTSQKAKPVLYDVSIYPDVESQTFQGSCIIYFNIDSSEINSKSIASFLIENGIHLHLGSLVNLTRITFNLHSQSSENVYFSNFLRNETREELIIIFTNETNLNDRYIEPKQIKKYSLFNSQRKTNSKNRFNRKYKVDSDSLSYNFTISFEYVSKLSIDNEGLYGTFDTITGVKGVSTQFEATAARRAFPCVDTPSARSKFKLSLFAEGYETVAIANTDSELIEEIEFEGKKGRLFTFFTTPPLPPYLVAFAVGKWDKISGFLKGKDFIESLQGNGNNFEIGRSYLPVDIYCPVGQKNRAKFALKLAIDSINFFENYFRIPYPLPKLQLACIPDFAAGAMENWGLVTFRDTGLLALDCDEEEEGSDNEEINSNKCQKGEKRSSMSALSRVAEVVVHENSHMWAGDLVSPMSWSDLWLNEGFATLLPHICLQSIDSRFLPWSDLYHEVVQEAIEFDFSLFTHPIIVNIGSGDEEGESADTIFDSISYSKGGTVLNMLRQMLSEETFKECLCQYFKKFALKSASTEDLIHSFEETSGVMISSFLEKWTREPGCPTIKVTRNNEEQSFILRQERLVLDGSSFDNVVWTIPLVNLTLKTKSSSVTMNSKEMKISFNQVDCPHGFIEINPGRRSMAIVDYDDDIIESILSNWNSLSNGSKWMLLEDLRLLCLAKRKSISQLYRTLNTSCIQNDSDLDVIESALKIASFILSLFPSESSAINNLFKFSLSDYSTKLGSSATAIQESRIRKSKLSLLAFECHNEEAMNFLRSMDYESLDEEYQNLYMRLRGQNDFDFVYNEYKTNQNSQMKIAAVIGIGSTLIDNKIDYVFKNCLNGLVKTHEFATLLSALKNNEKARSKVADFVVDNFDKINSLFSDPSSIIEIAFNSVDDENQLKKLSNFFSDPKFSDYSLSIGRSNEFTRARLDIMKKRLY</sequence>
<dbReference type="InterPro" id="IPR014782">
    <property type="entry name" value="Peptidase_M1_dom"/>
</dbReference>
<evidence type="ECO:0000256" key="6">
    <source>
        <dbReference type="ARBA" id="ARBA00023049"/>
    </source>
</evidence>
<evidence type="ECO:0000313" key="12">
    <source>
        <dbReference type="Proteomes" id="UP001470230"/>
    </source>
</evidence>
<evidence type="ECO:0000256" key="4">
    <source>
        <dbReference type="ARBA" id="ARBA00022801"/>
    </source>
</evidence>
<dbReference type="Gene3D" id="2.60.40.1730">
    <property type="entry name" value="tricorn interacting facor f3 domain"/>
    <property type="match status" value="1"/>
</dbReference>
<dbReference type="Pfam" id="PF17900">
    <property type="entry name" value="Peptidase_M1_N"/>
    <property type="match status" value="1"/>
</dbReference>
<evidence type="ECO:0000256" key="7">
    <source>
        <dbReference type="RuleBase" id="RU364040"/>
    </source>
</evidence>
<keyword evidence="7" id="KW-0472">Membrane</keyword>
<evidence type="ECO:0000259" key="8">
    <source>
        <dbReference type="Pfam" id="PF01433"/>
    </source>
</evidence>
<protein>
    <recommendedName>
        <fullName evidence="7">Aminopeptidase</fullName>
        <ecNumber evidence="7">3.4.11.-</ecNumber>
    </recommendedName>
</protein>
<organism evidence="11 12">
    <name type="scientific">Tritrichomonas musculus</name>
    <dbReference type="NCBI Taxonomy" id="1915356"/>
    <lineage>
        <taxon>Eukaryota</taxon>
        <taxon>Metamonada</taxon>
        <taxon>Parabasalia</taxon>
        <taxon>Tritrichomonadida</taxon>
        <taxon>Tritrichomonadidae</taxon>
        <taxon>Tritrichomonas</taxon>
    </lineage>
</organism>
<keyword evidence="6 7" id="KW-0482">Metalloprotease</keyword>
<feature type="transmembrane region" description="Helical" evidence="7">
    <location>
        <begin position="7"/>
        <end position="30"/>
    </location>
</feature>
<evidence type="ECO:0000259" key="9">
    <source>
        <dbReference type="Pfam" id="PF11838"/>
    </source>
</evidence>
<dbReference type="EMBL" id="JAPFFF010000017">
    <property type="protein sequence ID" value="KAK8863819.1"/>
    <property type="molecule type" value="Genomic_DNA"/>
</dbReference>
<dbReference type="SUPFAM" id="SSF63737">
    <property type="entry name" value="Leukotriene A4 hydrolase N-terminal domain"/>
    <property type="match status" value="1"/>
</dbReference>
<dbReference type="Pfam" id="PF01433">
    <property type="entry name" value="Peptidase_M1"/>
    <property type="match status" value="1"/>
</dbReference>
<name>A0ABR2IJJ4_9EUKA</name>
<accession>A0ABR2IJJ4</accession>
<feature type="domain" description="Peptidase M1 membrane alanine aminopeptidase" evidence="8">
    <location>
        <begin position="355"/>
        <end position="598"/>
    </location>
</feature>
<comment type="cofactor">
    <cofactor evidence="7">
        <name>Zn(2+)</name>
        <dbReference type="ChEBI" id="CHEBI:29105"/>
    </cofactor>
    <text evidence="7">Binds 1 zinc ion per subunit.</text>
</comment>
<dbReference type="InterPro" id="IPR027268">
    <property type="entry name" value="Peptidase_M4/M1_CTD_sf"/>
</dbReference>
<dbReference type="InterPro" id="IPR042097">
    <property type="entry name" value="Aminopeptidase_N-like_N_sf"/>
</dbReference>